<dbReference type="Proteomes" id="UP000002412">
    <property type="component" value="Chromosome"/>
</dbReference>
<organism evidence="2 3">
    <name type="scientific">Yersinia pseudotuberculosis serotype O:1b (strain IP 31758)</name>
    <dbReference type="NCBI Taxonomy" id="349747"/>
    <lineage>
        <taxon>Bacteria</taxon>
        <taxon>Pseudomonadati</taxon>
        <taxon>Pseudomonadota</taxon>
        <taxon>Gammaproteobacteria</taxon>
        <taxon>Enterobacterales</taxon>
        <taxon>Yersiniaceae</taxon>
        <taxon>Yersinia</taxon>
    </lineage>
</organism>
<evidence type="ECO:0000313" key="2">
    <source>
        <dbReference type="EMBL" id="ABS49723.1"/>
    </source>
</evidence>
<feature type="compositionally biased region" description="Basic residues" evidence="1">
    <location>
        <begin position="12"/>
        <end position="21"/>
    </location>
</feature>
<proteinExistence type="predicted"/>
<name>A0A0U1R334_YERP3</name>
<reference evidence="2 3" key="1">
    <citation type="journal article" date="2007" name="PLoS Genet.">
        <title>The complete genome sequence of Yersinia pseudotuberculosis IP31758, the causative agent of Far East scarlet-like fever.</title>
        <authorList>
            <person name="Eppinger M."/>
            <person name="Rosovitz M.J."/>
            <person name="Fricke W.F."/>
            <person name="Rasko D.A."/>
            <person name="Kokorina G."/>
            <person name="Fayolle C."/>
            <person name="Lindler L.E."/>
            <person name="Carniel E."/>
            <person name="Ravel J."/>
        </authorList>
    </citation>
    <scope>NUCLEOTIDE SEQUENCE [LARGE SCALE GENOMIC DNA]</scope>
    <source>
        <strain evidence="2 3">IP 31758</strain>
    </source>
</reference>
<sequence length="39" mass="4497">MRAANNPAASRPKGKKKKASRKTYWLVKNTITQNFFGTW</sequence>
<evidence type="ECO:0000313" key="3">
    <source>
        <dbReference type="Proteomes" id="UP000002412"/>
    </source>
</evidence>
<dbReference type="HOGENOM" id="CLU_3319661_0_0_6"/>
<protein>
    <submittedName>
        <fullName evidence="2">Uncharacterized protein</fullName>
    </submittedName>
</protein>
<dbReference type="AlphaFoldDB" id="A0A0U1R334"/>
<dbReference type="KEGG" id="ypi:YpsIP31758_3410"/>
<evidence type="ECO:0000256" key="1">
    <source>
        <dbReference type="SAM" id="MobiDB-lite"/>
    </source>
</evidence>
<feature type="region of interest" description="Disordered" evidence="1">
    <location>
        <begin position="1"/>
        <end position="21"/>
    </location>
</feature>
<dbReference type="EMBL" id="CP000720">
    <property type="protein sequence ID" value="ABS49723.1"/>
    <property type="molecule type" value="Genomic_DNA"/>
</dbReference>
<gene>
    <name evidence="2" type="ordered locus">YpsIP31758_3410</name>
</gene>
<accession>A0A0U1R334</accession>